<keyword evidence="4" id="KW-1185">Reference proteome</keyword>
<evidence type="ECO:0000256" key="2">
    <source>
        <dbReference type="SAM" id="SignalP"/>
    </source>
</evidence>
<evidence type="ECO:0008006" key="5">
    <source>
        <dbReference type="Google" id="ProtNLM"/>
    </source>
</evidence>
<dbReference type="Proteomes" id="UP000298781">
    <property type="component" value="Chromosome"/>
</dbReference>
<feature type="region of interest" description="Disordered" evidence="1">
    <location>
        <begin position="49"/>
        <end position="82"/>
    </location>
</feature>
<name>A0A4D7B967_9HYPH</name>
<dbReference type="AlphaFoldDB" id="A0A4D7B967"/>
<feature type="chain" id="PRO_5020556646" description="Alpha/beta hydrolase" evidence="2">
    <location>
        <begin position="23"/>
        <end position="82"/>
    </location>
</feature>
<keyword evidence="2" id="KW-0732">Signal</keyword>
<feature type="signal peptide" evidence="2">
    <location>
        <begin position="1"/>
        <end position="22"/>
    </location>
</feature>
<evidence type="ECO:0000256" key="1">
    <source>
        <dbReference type="SAM" id="MobiDB-lite"/>
    </source>
</evidence>
<sequence>MKKFILAASLLAPLAVAAPAFAQGMSDAAGFIETPSITTYAPNQPREFTSHRAHRGQTGLTELERSLIDREQVPDPSRLPAR</sequence>
<evidence type="ECO:0000313" key="3">
    <source>
        <dbReference type="EMBL" id="QCI66768.1"/>
    </source>
</evidence>
<dbReference type="RefSeq" id="WP_136962207.1">
    <property type="nucleotide sequence ID" value="NZ_CP039690.1"/>
</dbReference>
<feature type="compositionally biased region" description="Basic and acidic residues" evidence="1">
    <location>
        <begin position="62"/>
        <end position="73"/>
    </location>
</feature>
<gene>
    <name evidence="3" type="ORF">E8M01_22510</name>
</gene>
<evidence type="ECO:0000313" key="4">
    <source>
        <dbReference type="Proteomes" id="UP000298781"/>
    </source>
</evidence>
<dbReference type="EMBL" id="CP039690">
    <property type="protein sequence ID" value="QCI66768.1"/>
    <property type="molecule type" value="Genomic_DNA"/>
</dbReference>
<reference evidence="3 4" key="1">
    <citation type="submission" date="2019-04" db="EMBL/GenBank/DDBJ databases">
        <title>Phreatobacter aquaticus sp. nov.</title>
        <authorList>
            <person name="Choi A."/>
        </authorList>
    </citation>
    <scope>NUCLEOTIDE SEQUENCE [LARGE SCALE GENOMIC DNA]</scope>
    <source>
        <strain evidence="3 4">KCTC 52518</strain>
    </source>
</reference>
<proteinExistence type="predicted"/>
<organism evidence="3 4">
    <name type="scientific">Phreatobacter stygius</name>
    <dbReference type="NCBI Taxonomy" id="1940610"/>
    <lineage>
        <taxon>Bacteria</taxon>
        <taxon>Pseudomonadati</taxon>
        <taxon>Pseudomonadota</taxon>
        <taxon>Alphaproteobacteria</taxon>
        <taxon>Hyphomicrobiales</taxon>
        <taxon>Phreatobacteraceae</taxon>
        <taxon>Phreatobacter</taxon>
    </lineage>
</organism>
<dbReference type="KEGG" id="pstg:E8M01_22510"/>
<protein>
    <recommendedName>
        <fullName evidence="5">Alpha/beta hydrolase</fullName>
    </recommendedName>
</protein>
<accession>A0A4D7B967</accession>